<dbReference type="SUPFAM" id="SSF54427">
    <property type="entry name" value="NTF2-like"/>
    <property type="match status" value="1"/>
</dbReference>
<organism evidence="1 2">
    <name type="scientific">Variovorax dokdonensis</name>
    <dbReference type="NCBI Taxonomy" id="344883"/>
    <lineage>
        <taxon>Bacteria</taxon>
        <taxon>Pseudomonadati</taxon>
        <taxon>Pseudomonadota</taxon>
        <taxon>Betaproteobacteria</taxon>
        <taxon>Burkholderiales</taxon>
        <taxon>Comamonadaceae</taxon>
        <taxon>Variovorax</taxon>
    </lineage>
</organism>
<gene>
    <name evidence="1" type="primary">hpxZ</name>
    <name evidence="1" type="ORF">QTH91_18685</name>
</gene>
<evidence type="ECO:0000313" key="1">
    <source>
        <dbReference type="EMBL" id="MDM0046524.1"/>
    </source>
</evidence>
<dbReference type="EMBL" id="JASZYV010000004">
    <property type="protein sequence ID" value="MDM0046524.1"/>
    <property type="molecule type" value="Genomic_DNA"/>
</dbReference>
<evidence type="ECO:0000313" key="2">
    <source>
        <dbReference type="Proteomes" id="UP001174908"/>
    </source>
</evidence>
<accession>A0ABT7NF07</accession>
<dbReference type="InterPro" id="IPR024507">
    <property type="entry name" value="AtzH-like"/>
</dbReference>
<sequence>MIDEHQDINIPEVLQEVEAAFARYEDALVNNKVDVLDELFWNSPHTLRYGATENLYGFEQIQAFRAGRPSQGLSREVLRTAITTYGRDFATANIEFQRSGSTRLGRQSQTWMRTAQGWRVVAAHVSLMG</sequence>
<dbReference type="Gene3D" id="3.10.450.50">
    <property type="match status" value="1"/>
</dbReference>
<dbReference type="Pfam" id="PF11533">
    <property type="entry name" value="AtzH-like"/>
    <property type="match status" value="1"/>
</dbReference>
<reference evidence="1" key="1">
    <citation type="submission" date="2023-06" db="EMBL/GenBank/DDBJ databases">
        <authorList>
            <person name="Jiang Y."/>
            <person name="Liu Q."/>
        </authorList>
    </citation>
    <scope>NUCLEOTIDE SEQUENCE</scope>
    <source>
        <strain evidence="1">CGMCC 1.12089</strain>
    </source>
</reference>
<dbReference type="InterPro" id="IPR032710">
    <property type="entry name" value="NTF2-like_dom_sf"/>
</dbReference>
<keyword evidence="2" id="KW-1185">Reference proteome</keyword>
<protein>
    <submittedName>
        <fullName evidence="1">Oxalurate catabolism protein HpxZ</fullName>
    </submittedName>
</protein>
<dbReference type="Proteomes" id="UP001174908">
    <property type="component" value="Unassembled WGS sequence"/>
</dbReference>
<dbReference type="NCBIfam" id="NF033625">
    <property type="entry name" value="HpxZ"/>
    <property type="match status" value="1"/>
</dbReference>
<dbReference type="RefSeq" id="WP_286661650.1">
    <property type="nucleotide sequence ID" value="NZ_JASZYV010000004.1"/>
</dbReference>
<name>A0ABT7NF07_9BURK</name>
<proteinExistence type="predicted"/>
<comment type="caution">
    <text evidence="1">The sequence shown here is derived from an EMBL/GenBank/DDBJ whole genome shotgun (WGS) entry which is preliminary data.</text>
</comment>